<dbReference type="GO" id="GO:0005576">
    <property type="term" value="C:extracellular region"/>
    <property type="evidence" value="ECO:0007669"/>
    <property type="project" value="UniProtKB-SubCell"/>
</dbReference>
<feature type="region of interest" description="Disordered" evidence="12">
    <location>
        <begin position="149"/>
        <end position="198"/>
    </location>
</feature>
<gene>
    <name evidence="13" type="ORF">AURDEDRAFT_178131</name>
</gene>
<dbReference type="GO" id="GO:0004497">
    <property type="term" value="F:monooxygenase activity"/>
    <property type="evidence" value="ECO:0007669"/>
    <property type="project" value="UniProtKB-KW"/>
</dbReference>
<sequence length="198" mass="21147">PAGGEFTVEIAENRAFTSLSYNGSKTSAWGDGNPHPEGYGDRRVDTHFPLTEIGCIASPNMHTKNEQDAAGTAFAIAYKSDIHKEGAGVHATACDGRELGAPASGADTFRMTRIVSDRRLVTPTSWEAVLDVVSLGIIGGGKREYVQEAHADESPRAIQTVESRDRVPEPSRPPLAATAGFASGGRPRRRRTSSGEER</sequence>
<feature type="non-terminal residue" evidence="13">
    <location>
        <position position="1"/>
    </location>
</feature>
<evidence type="ECO:0000256" key="8">
    <source>
        <dbReference type="ARBA" id="ARBA00023033"/>
    </source>
</evidence>
<evidence type="ECO:0000256" key="9">
    <source>
        <dbReference type="ARBA" id="ARBA00023157"/>
    </source>
</evidence>
<dbReference type="Pfam" id="PF22810">
    <property type="entry name" value="LPMO_AA14"/>
    <property type="match status" value="1"/>
</dbReference>
<dbReference type="EMBL" id="JH688666">
    <property type="protein sequence ID" value="EJD32771.1"/>
    <property type="molecule type" value="Genomic_DNA"/>
</dbReference>
<proteinExistence type="inferred from homology"/>
<evidence type="ECO:0000256" key="3">
    <source>
        <dbReference type="ARBA" id="ARBA00022525"/>
    </source>
</evidence>
<evidence type="ECO:0000256" key="7">
    <source>
        <dbReference type="ARBA" id="ARBA00023008"/>
    </source>
</evidence>
<dbReference type="InterPro" id="IPR054497">
    <property type="entry name" value="LPMO_AA14"/>
</dbReference>
<dbReference type="OrthoDB" id="2019572at2759"/>
<evidence type="ECO:0000256" key="1">
    <source>
        <dbReference type="ARBA" id="ARBA00001973"/>
    </source>
</evidence>
<keyword evidence="9" id="KW-1015">Disulfide bond</keyword>
<accession>J0L8S5</accession>
<evidence type="ECO:0000313" key="13">
    <source>
        <dbReference type="EMBL" id="EJD32771.1"/>
    </source>
</evidence>
<dbReference type="AlphaFoldDB" id="J0L8S5"/>
<dbReference type="InParanoid" id="J0L8S5"/>
<name>J0L8S5_AURST</name>
<evidence type="ECO:0000256" key="2">
    <source>
        <dbReference type="ARBA" id="ARBA00004613"/>
    </source>
</evidence>
<dbReference type="Proteomes" id="UP000006514">
    <property type="component" value="Unassembled WGS sequence"/>
</dbReference>
<comment type="similarity">
    <text evidence="11">Belongs to the polysaccharide monooxygenase AA14 family.</text>
</comment>
<dbReference type="GO" id="GO:0046872">
    <property type="term" value="F:metal ion binding"/>
    <property type="evidence" value="ECO:0007669"/>
    <property type="project" value="UniProtKB-KW"/>
</dbReference>
<keyword evidence="14" id="KW-1185">Reference proteome</keyword>
<comment type="subcellular location">
    <subcellularLocation>
        <location evidence="2">Secreted</location>
    </subcellularLocation>
</comment>
<organism evidence="13 14">
    <name type="scientific">Auricularia subglabra (strain TFB-10046 / SS5)</name>
    <name type="common">White-rot fungus</name>
    <name type="synonym">Auricularia delicata (strain TFB10046)</name>
    <dbReference type="NCBI Taxonomy" id="717982"/>
    <lineage>
        <taxon>Eukaryota</taxon>
        <taxon>Fungi</taxon>
        <taxon>Dikarya</taxon>
        <taxon>Basidiomycota</taxon>
        <taxon>Agaricomycotina</taxon>
        <taxon>Agaricomycetes</taxon>
        <taxon>Auriculariales</taxon>
        <taxon>Auriculariaceae</taxon>
        <taxon>Auricularia</taxon>
    </lineage>
</organism>
<keyword evidence="7" id="KW-0186">Copper</keyword>
<protein>
    <submittedName>
        <fullName evidence="13">Uncharacterized protein</fullName>
    </submittedName>
</protein>
<evidence type="ECO:0000256" key="11">
    <source>
        <dbReference type="ARBA" id="ARBA00046340"/>
    </source>
</evidence>
<evidence type="ECO:0000256" key="5">
    <source>
        <dbReference type="ARBA" id="ARBA00022729"/>
    </source>
</evidence>
<keyword evidence="8" id="KW-0503">Monooxygenase</keyword>
<keyword evidence="5" id="KW-0732">Signal</keyword>
<evidence type="ECO:0000256" key="4">
    <source>
        <dbReference type="ARBA" id="ARBA00022723"/>
    </source>
</evidence>
<dbReference type="KEGG" id="adl:AURDEDRAFT_178131"/>
<keyword evidence="6" id="KW-0560">Oxidoreductase</keyword>
<evidence type="ECO:0000313" key="14">
    <source>
        <dbReference type="Proteomes" id="UP000006514"/>
    </source>
</evidence>
<keyword evidence="3" id="KW-0964">Secreted</keyword>
<keyword evidence="4" id="KW-0479">Metal-binding</keyword>
<evidence type="ECO:0000256" key="10">
    <source>
        <dbReference type="ARBA" id="ARBA00023180"/>
    </source>
</evidence>
<keyword evidence="10" id="KW-0325">Glycoprotein</keyword>
<reference evidence="14" key="1">
    <citation type="journal article" date="2012" name="Science">
        <title>The Paleozoic origin of enzymatic lignin decomposition reconstructed from 31 fungal genomes.</title>
        <authorList>
            <person name="Floudas D."/>
            <person name="Binder M."/>
            <person name="Riley R."/>
            <person name="Barry K."/>
            <person name="Blanchette R.A."/>
            <person name="Henrissat B."/>
            <person name="Martinez A.T."/>
            <person name="Otillar R."/>
            <person name="Spatafora J.W."/>
            <person name="Yadav J.S."/>
            <person name="Aerts A."/>
            <person name="Benoit I."/>
            <person name="Boyd A."/>
            <person name="Carlson A."/>
            <person name="Copeland A."/>
            <person name="Coutinho P.M."/>
            <person name="de Vries R.P."/>
            <person name="Ferreira P."/>
            <person name="Findley K."/>
            <person name="Foster B."/>
            <person name="Gaskell J."/>
            <person name="Glotzer D."/>
            <person name="Gorecki P."/>
            <person name="Heitman J."/>
            <person name="Hesse C."/>
            <person name="Hori C."/>
            <person name="Igarashi K."/>
            <person name="Jurgens J.A."/>
            <person name="Kallen N."/>
            <person name="Kersten P."/>
            <person name="Kohler A."/>
            <person name="Kuees U."/>
            <person name="Kumar T.K.A."/>
            <person name="Kuo A."/>
            <person name="LaButti K."/>
            <person name="Larrondo L.F."/>
            <person name="Lindquist E."/>
            <person name="Ling A."/>
            <person name="Lombard V."/>
            <person name="Lucas S."/>
            <person name="Lundell T."/>
            <person name="Martin R."/>
            <person name="McLaughlin D.J."/>
            <person name="Morgenstern I."/>
            <person name="Morin E."/>
            <person name="Murat C."/>
            <person name="Nagy L.G."/>
            <person name="Nolan M."/>
            <person name="Ohm R.A."/>
            <person name="Patyshakuliyeva A."/>
            <person name="Rokas A."/>
            <person name="Ruiz-Duenas F.J."/>
            <person name="Sabat G."/>
            <person name="Salamov A."/>
            <person name="Samejima M."/>
            <person name="Schmutz J."/>
            <person name="Slot J.C."/>
            <person name="St John F."/>
            <person name="Stenlid J."/>
            <person name="Sun H."/>
            <person name="Sun S."/>
            <person name="Syed K."/>
            <person name="Tsang A."/>
            <person name="Wiebenga A."/>
            <person name="Young D."/>
            <person name="Pisabarro A."/>
            <person name="Eastwood D.C."/>
            <person name="Martin F."/>
            <person name="Cullen D."/>
            <person name="Grigoriev I.V."/>
            <person name="Hibbett D.S."/>
        </authorList>
    </citation>
    <scope>NUCLEOTIDE SEQUENCE [LARGE SCALE GENOMIC DNA]</scope>
    <source>
        <strain evidence="14">TFB10046</strain>
    </source>
</reference>
<comment type="cofactor">
    <cofactor evidence="1">
        <name>Cu(2+)</name>
        <dbReference type="ChEBI" id="CHEBI:29036"/>
    </cofactor>
</comment>
<evidence type="ECO:0000256" key="6">
    <source>
        <dbReference type="ARBA" id="ARBA00023002"/>
    </source>
</evidence>
<evidence type="ECO:0000256" key="12">
    <source>
        <dbReference type="SAM" id="MobiDB-lite"/>
    </source>
</evidence>